<gene>
    <name evidence="1" type="ORF">THAR02_04799</name>
</gene>
<comment type="caution">
    <text evidence="1">The sequence shown here is derived from an EMBL/GenBank/DDBJ whole genome shotgun (WGS) entry which is preliminary data.</text>
</comment>
<dbReference type="OMA" id="REYRVFC"/>
<dbReference type="AlphaFoldDB" id="A0A0F9XSF2"/>
<evidence type="ECO:0000313" key="2">
    <source>
        <dbReference type="Proteomes" id="UP000034112"/>
    </source>
</evidence>
<name>A0A0F9XSF2_TRIHA</name>
<evidence type="ECO:0000313" key="1">
    <source>
        <dbReference type="EMBL" id="KKP03083.1"/>
    </source>
</evidence>
<organism evidence="1 2">
    <name type="scientific">Trichoderma harzianum</name>
    <name type="common">Hypocrea lixii</name>
    <dbReference type="NCBI Taxonomy" id="5544"/>
    <lineage>
        <taxon>Eukaryota</taxon>
        <taxon>Fungi</taxon>
        <taxon>Dikarya</taxon>
        <taxon>Ascomycota</taxon>
        <taxon>Pezizomycotina</taxon>
        <taxon>Sordariomycetes</taxon>
        <taxon>Hypocreomycetidae</taxon>
        <taxon>Hypocreales</taxon>
        <taxon>Hypocreaceae</taxon>
        <taxon>Trichoderma</taxon>
    </lineage>
</organism>
<reference evidence="2" key="1">
    <citation type="journal article" date="2015" name="Genome Announc.">
        <title>Draft whole-genome sequence of the biocontrol agent Trichoderma harzianum T6776.</title>
        <authorList>
            <person name="Baroncelli R."/>
            <person name="Piaggeschi G."/>
            <person name="Fiorini L."/>
            <person name="Bertolini E."/>
            <person name="Zapparata A."/>
            <person name="Pe M.E."/>
            <person name="Sarrocco S."/>
            <person name="Vannacci G."/>
        </authorList>
    </citation>
    <scope>NUCLEOTIDE SEQUENCE [LARGE SCALE GENOMIC DNA]</scope>
    <source>
        <strain evidence="2">T6776</strain>
    </source>
</reference>
<evidence type="ECO:0008006" key="3">
    <source>
        <dbReference type="Google" id="ProtNLM"/>
    </source>
</evidence>
<protein>
    <recommendedName>
        <fullName evidence="3">Cell division cycle protein 123</fullName>
    </recommendedName>
</protein>
<dbReference type="EMBL" id="JOKZ01000124">
    <property type="protein sequence ID" value="KKP03083.1"/>
    <property type="molecule type" value="Genomic_DNA"/>
</dbReference>
<dbReference type="OrthoDB" id="360540at2759"/>
<proteinExistence type="predicted"/>
<sequence>MELKVVNYQQVLQDLDKGVPVNFNTNFHTAADAPDLPIPSNKPYSYEIWLPLVLKSRGISISDLQVVSLSRARMKILVEAAAASIHTRVLNRSYAEDLEDDVYPAFQGLKFPPEGLWMRFGACSPKDGAQLNPGQLSIHSVEDIILRITTSLRTWSALTNILNSDDEVGLVYFLPFNDGMKSAREYRVFCVPNSLDISAVSQYEWHKPWIFANEDKDVMTRAAQRIFRGIQKVHAEIIAFMKAHDDKSLENFIRSQGFTFDVLYDEVLGQCMLIELNTFGVRSACGSCLFQWLKDRTHLYGETGEVEFRVAV</sequence>
<accession>A0A0F9XSF2</accession>
<dbReference type="Proteomes" id="UP000034112">
    <property type="component" value="Unassembled WGS sequence"/>
</dbReference>